<dbReference type="SUPFAM" id="SSF56672">
    <property type="entry name" value="DNA/RNA polymerases"/>
    <property type="match status" value="1"/>
</dbReference>
<evidence type="ECO:0000256" key="1">
    <source>
        <dbReference type="SAM" id="MobiDB-lite"/>
    </source>
</evidence>
<protein>
    <submittedName>
        <fullName evidence="3">Uncharacterized protein LOC106763502</fullName>
    </submittedName>
</protein>
<gene>
    <name evidence="3" type="primary">LOC106763502</name>
</gene>
<dbReference type="KEGG" id="vra:106763502"/>
<dbReference type="AlphaFoldDB" id="A0A1S3UAW7"/>
<dbReference type="InterPro" id="IPR043502">
    <property type="entry name" value="DNA/RNA_pol_sf"/>
</dbReference>
<dbReference type="OrthoDB" id="1931513at2759"/>
<feature type="region of interest" description="Disordered" evidence="1">
    <location>
        <begin position="1"/>
        <end position="22"/>
    </location>
</feature>
<organism evidence="2 3">
    <name type="scientific">Vigna radiata var. radiata</name>
    <name type="common">Mung bean</name>
    <name type="synonym">Phaseolus aureus</name>
    <dbReference type="NCBI Taxonomy" id="3916"/>
    <lineage>
        <taxon>Eukaryota</taxon>
        <taxon>Viridiplantae</taxon>
        <taxon>Streptophyta</taxon>
        <taxon>Embryophyta</taxon>
        <taxon>Tracheophyta</taxon>
        <taxon>Spermatophyta</taxon>
        <taxon>Magnoliopsida</taxon>
        <taxon>eudicotyledons</taxon>
        <taxon>Gunneridae</taxon>
        <taxon>Pentapetalae</taxon>
        <taxon>rosids</taxon>
        <taxon>fabids</taxon>
        <taxon>Fabales</taxon>
        <taxon>Fabaceae</taxon>
        <taxon>Papilionoideae</taxon>
        <taxon>50 kb inversion clade</taxon>
        <taxon>NPAAA clade</taxon>
        <taxon>indigoferoid/millettioid clade</taxon>
        <taxon>Phaseoleae</taxon>
        <taxon>Vigna</taxon>
    </lineage>
</organism>
<reference evidence="2" key="1">
    <citation type="journal article" date="2014" name="Nat. Commun.">
        <title>Genome sequence of mungbean and insights into evolution within Vigna species.</title>
        <authorList>
            <person name="Kang Y.J."/>
            <person name="Kim S.K."/>
            <person name="Kim M.Y."/>
            <person name="Lestari P."/>
            <person name="Kim K.H."/>
            <person name="Ha B.K."/>
            <person name="Jun T.H."/>
            <person name="Hwang W.J."/>
            <person name="Lee T."/>
            <person name="Lee J."/>
            <person name="Shim S."/>
            <person name="Yoon M.Y."/>
            <person name="Jang Y.E."/>
            <person name="Han K.S."/>
            <person name="Taeprayoon P."/>
            <person name="Yoon N."/>
            <person name="Somta P."/>
            <person name="Tanya P."/>
            <person name="Kim K.S."/>
            <person name="Gwag J.G."/>
            <person name="Moon J.K."/>
            <person name="Lee Y.H."/>
            <person name="Park B.S."/>
            <person name="Bombarely A."/>
            <person name="Doyle J.J."/>
            <person name="Jackson S.A."/>
            <person name="Schafleitner R."/>
            <person name="Srinives P."/>
            <person name="Varshney R.K."/>
            <person name="Lee S.H."/>
        </authorList>
    </citation>
    <scope>NUCLEOTIDE SEQUENCE [LARGE SCALE GENOMIC DNA]</scope>
    <source>
        <strain evidence="2">cv. VC1973A</strain>
    </source>
</reference>
<dbReference type="Proteomes" id="UP000087766">
    <property type="component" value="Chromosome 6"/>
</dbReference>
<dbReference type="CDD" id="cd09272">
    <property type="entry name" value="RNase_HI_RT_Ty1"/>
    <property type="match status" value="1"/>
</dbReference>
<keyword evidence="2" id="KW-1185">Reference proteome</keyword>
<dbReference type="STRING" id="3916.A0A1S3UAW7"/>
<reference evidence="3" key="2">
    <citation type="submission" date="2025-08" db="UniProtKB">
        <authorList>
            <consortium name="RefSeq"/>
        </authorList>
    </citation>
    <scope>IDENTIFICATION</scope>
    <source>
        <tissue evidence="3">Leaf</tissue>
    </source>
</reference>
<proteinExistence type="predicted"/>
<evidence type="ECO:0000313" key="3">
    <source>
        <dbReference type="RefSeq" id="XP_014503173.1"/>
    </source>
</evidence>
<dbReference type="RefSeq" id="XP_014503173.1">
    <property type="nucleotide sequence ID" value="XM_014647687.1"/>
</dbReference>
<dbReference type="GeneID" id="106763502"/>
<dbReference type="PANTHER" id="PTHR11439">
    <property type="entry name" value="GAG-POL-RELATED RETROTRANSPOSON"/>
    <property type="match status" value="1"/>
</dbReference>
<accession>A0A1S3UAW7</accession>
<sequence>MLDAKPTATPLQPHIQLTTTGDPFSDPTQYRSLVGALQYLTITRPDLSYAVNLVSQFLQAPTNDHFQAVKRILRYVKGTMSYDLSFTRGASLNVLGYSNVDWARCIETRRSTYGYSIFLGGNLVSWSAKKQPTVARSTCESEYRAMANAAAELMWITHLLHDLHISYQAPTLLCDNKSAIFLSQNLMAHKRTKHIDIDYHFIRELVLSNKLNTQFIPSDLQLVDIFTKSLPRPLFQFFEAKLHVGPNPTLCLRGIIGNNIFDYSLPYLVFA</sequence>
<name>A0A1S3UAW7_VIGRR</name>
<dbReference type="PANTHER" id="PTHR11439:SF455">
    <property type="entry name" value="RLK (RECEPTOR-LIKE PROTEIN KINASE) 8, PUTATIVE-RELATED"/>
    <property type="match status" value="1"/>
</dbReference>
<evidence type="ECO:0000313" key="2">
    <source>
        <dbReference type="Proteomes" id="UP000087766"/>
    </source>
</evidence>